<evidence type="ECO:0000313" key="1">
    <source>
        <dbReference type="EMBL" id="MDN5201219.1"/>
    </source>
</evidence>
<dbReference type="RefSeq" id="WP_346751245.1">
    <property type="nucleotide sequence ID" value="NZ_JAUJEA010000002.1"/>
</dbReference>
<reference evidence="1" key="1">
    <citation type="submission" date="2023-06" db="EMBL/GenBank/DDBJ databases">
        <title>Genomic of Parafulvivirga corallium.</title>
        <authorList>
            <person name="Wang G."/>
        </authorList>
    </citation>
    <scope>NUCLEOTIDE SEQUENCE</scope>
    <source>
        <strain evidence="1">BMA10</strain>
    </source>
</reference>
<sequence>MTTFKSVLQISIFLLLMFIESSVGTRGGIATISESTGGGNGLHQLRTSTEYGFVINSKERGGIALLQDGDKVGNGFNTFGHTTGDGFYHAQERDGFNSLAGGGDIGHGFNFLSGEKGNGIQNS</sequence>
<proteinExistence type="predicted"/>
<keyword evidence="2" id="KW-1185">Reference proteome</keyword>
<dbReference type="Proteomes" id="UP001172082">
    <property type="component" value="Unassembled WGS sequence"/>
</dbReference>
<dbReference type="EMBL" id="JAUJEA010000002">
    <property type="protein sequence ID" value="MDN5201219.1"/>
    <property type="molecule type" value="Genomic_DNA"/>
</dbReference>
<accession>A0ABT8KKI6</accession>
<comment type="caution">
    <text evidence="1">The sequence shown here is derived from an EMBL/GenBank/DDBJ whole genome shotgun (WGS) entry which is preliminary data.</text>
</comment>
<gene>
    <name evidence="1" type="ORF">QQ008_07595</name>
</gene>
<evidence type="ECO:0000313" key="2">
    <source>
        <dbReference type="Proteomes" id="UP001172082"/>
    </source>
</evidence>
<organism evidence="1 2">
    <name type="scientific">Splendidivirga corallicola</name>
    <dbReference type="NCBI Taxonomy" id="3051826"/>
    <lineage>
        <taxon>Bacteria</taxon>
        <taxon>Pseudomonadati</taxon>
        <taxon>Bacteroidota</taxon>
        <taxon>Cytophagia</taxon>
        <taxon>Cytophagales</taxon>
        <taxon>Splendidivirgaceae</taxon>
        <taxon>Splendidivirga</taxon>
    </lineage>
</organism>
<name>A0ABT8KKI6_9BACT</name>
<protein>
    <submittedName>
        <fullName evidence="1">Uncharacterized protein</fullName>
    </submittedName>
</protein>